<dbReference type="EMBL" id="CP032153">
    <property type="protein sequence ID" value="AYN22247.1"/>
    <property type="molecule type" value="Genomic_DNA"/>
</dbReference>
<protein>
    <recommendedName>
        <fullName evidence="4">MobA/MobL protein domain-containing protein</fullName>
    </recommendedName>
</protein>
<dbReference type="OrthoDB" id="10010948at2"/>
<dbReference type="Proteomes" id="UP000268070">
    <property type="component" value="Chromosome"/>
</dbReference>
<feature type="region of interest" description="Disordered" evidence="1">
    <location>
        <begin position="1"/>
        <end position="35"/>
    </location>
</feature>
<feature type="compositionally biased region" description="Basic residues" evidence="1">
    <location>
        <begin position="744"/>
        <end position="753"/>
    </location>
</feature>
<evidence type="ECO:0008006" key="4">
    <source>
        <dbReference type="Google" id="ProtNLM"/>
    </source>
</evidence>
<accession>A0A3G2HYV7</accession>
<feature type="region of interest" description="Disordered" evidence="1">
    <location>
        <begin position="725"/>
        <end position="753"/>
    </location>
</feature>
<dbReference type="KEGG" id="aaqu:D3M96_17865"/>
<feature type="compositionally biased region" description="Low complexity" evidence="1">
    <location>
        <begin position="477"/>
        <end position="490"/>
    </location>
</feature>
<evidence type="ECO:0000313" key="2">
    <source>
        <dbReference type="EMBL" id="AYN22247.1"/>
    </source>
</evidence>
<proteinExistence type="predicted"/>
<name>A0A3G2HYV7_9BURK</name>
<evidence type="ECO:0000313" key="3">
    <source>
        <dbReference type="Proteomes" id="UP000268070"/>
    </source>
</evidence>
<evidence type="ECO:0000256" key="1">
    <source>
        <dbReference type="SAM" id="MobiDB-lite"/>
    </source>
</evidence>
<gene>
    <name evidence="2" type="ORF">D3M96_17865</name>
</gene>
<reference evidence="2 3" key="1">
    <citation type="submission" date="2018-09" db="EMBL/GenBank/DDBJ databases">
        <title>Complete genome sequence of the hydrocarbonoclastic bacterium Alcaligenes aquatilis QD168, isolated from a crude-oil polluted marine sediment of Central Chile.</title>
        <authorList>
            <person name="Duran R.E."/>
            <person name="Barra B."/>
            <person name="Salva-Serra F."/>
            <person name="Mendez V."/>
            <person name="Moore E.R.B."/>
            <person name="Seeger M."/>
        </authorList>
    </citation>
    <scope>NUCLEOTIDE SEQUENCE [LARGE SCALE GENOMIC DNA]</scope>
    <source>
        <strain evidence="2 3">QD168</strain>
    </source>
</reference>
<dbReference type="Gene3D" id="3.30.930.30">
    <property type="match status" value="1"/>
</dbReference>
<feature type="region of interest" description="Disordered" evidence="1">
    <location>
        <begin position="428"/>
        <end position="496"/>
    </location>
</feature>
<dbReference type="AlphaFoldDB" id="A0A3G2HYV7"/>
<organism evidence="2 3">
    <name type="scientific">Alcaligenes aquatilis</name>
    <dbReference type="NCBI Taxonomy" id="323284"/>
    <lineage>
        <taxon>Bacteria</taxon>
        <taxon>Pseudomonadati</taxon>
        <taxon>Pseudomonadota</taxon>
        <taxon>Betaproteobacteria</taxon>
        <taxon>Burkholderiales</taxon>
        <taxon>Alcaligenaceae</taxon>
        <taxon>Alcaligenes</taxon>
    </lineage>
</organism>
<sequence length="753" mass="83456">MPIAGRTRRAPGTASQYHLHAKKSRSSGAGKSPISSVSKVKYDLGLDDKDPHADRVKIALVDAPNDTPHSARNPLSVAAACEERARQSKFANSNTGQMMHFDAALPNNLSADRLAMLASDINKTISEQFKVPAFSGVHLDYGNFHIHSSIPLYTVRDDGKDGFYLGDRIDHAKRPDQREALGLPRQPAGELRELRQKIADLIGDAVAEELADHPDQEQARHISERWRHGHKTLSKQVEEAAKRGDLQFVLDNLNRDATRKEWPRPQSAGFTKSEKREQAEAYNLEAGKPSATPAPELITRTLANRMIDLAQKAQITTPEGFRMLARDHGLSVHWAPSKEGKGVQGVTFSAAGGPRVAGRRIGASLGTLQRELVWAERPEYRRFAPRKGPDWDDYQEKVKAAGIKPVDSGDKAIAVTLDRLANLEAQAVAQSNEKPQAAPAASLAESGPTGPQEVQSLRQRPKRQSNDPSFNKRATIPAPGGRPASGRAAPVSTSHKVKTMTIDAKALMASLSALPIDETTTAVVGAVGSAAAVRETMPSAIRPHTLSEQQKRLLLQAFDEREAARSGSFDGPLSLTKERLDHLKRQISQHGREEPEGGIYLKKRLFRTPIMAETDEHKEWREAQEKRRQHAEKLEGQISKMQKSALSDPDLLRALSGLEQVQADKLEQQRLEKLKSATSEYEKAIEQLNDAPFGFQRNQLFRTIKSATDAHPELAERERLRVLAVQRDATQQGDYEHDDDAVERRRRNRSRER</sequence>